<comment type="caution">
    <text evidence="2">The sequence shown here is derived from an EMBL/GenBank/DDBJ whole genome shotgun (WGS) entry which is preliminary data.</text>
</comment>
<evidence type="ECO:0000259" key="1">
    <source>
        <dbReference type="PROSITE" id="PS50846"/>
    </source>
</evidence>
<dbReference type="PROSITE" id="PS51257">
    <property type="entry name" value="PROKAR_LIPOPROTEIN"/>
    <property type="match status" value="1"/>
</dbReference>
<dbReference type="Proteomes" id="UP000760545">
    <property type="component" value="Unassembled WGS sequence"/>
</dbReference>
<keyword evidence="3" id="KW-1185">Reference proteome</keyword>
<protein>
    <submittedName>
        <fullName evidence="2">Copper chaperone</fullName>
    </submittedName>
</protein>
<dbReference type="EMBL" id="JAAVJS010000011">
    <property type="protein sequence ID" value="NJX15671.1"/>
    <property type="molecule type" value="Genomic_DNA"/>
</dbReference>
<evidence type="ECO:0000313" key="3">
    <source>
        <dbReference type="Proteomes" id="UP000760545"/>
    </source>
</evidence>
<accession>A0ABX1DBD1</accession>
<dbReference type="InterPro" id="IPR036163">
    <property type="entry name" value="HMA_dom_sf"/>
</dbReference>
<dbReference type="InterPro" id="IPR006121">
    <property type="entry name" value="HMA_dom"/>
</dbReference>
<dbReference type="CDD" id="cd00371">
    <property type="entry name" value="HMA"/>
    <property type="match status" value="1"/>
</dbReference>
<evidence type="ECO:0000313" key="2">
    <source>
        <dbReference type="EMBL" id="NJX15671.1"/>
    </source>
</evidence>
<sequence length="141" mass="15251">MKKVILSVAIIAAIGLTSCKKETKKVEEATTTEVSKEITMTNLSFGVRGNCGMCKSTIEKAANSVEGVIAASWNKDKKKIDVSFNGDKTGAVAIHKAIAASGYDTEKVAANNMAYNNLPECCQYDHEMNMDQSDKIKSKDH</sequence>
<feature type="domain" description="HMA" evidence="1">
    <location>
        <begin position="38"/>
        <end position="106"/>
    </location>
</feature>
<name>A0ABX1DBD1_9FLAO</name>
<dbReference type="Pfam" id="PF00403">
    <property type="entry name" value="HMA"/>
    <property type="match status" value="1"/>
</dbReference>
<dbReference type="PROSITE" id="PS50846">
    <property type="entry name" value="HMA_2"/>
    <property type="match status" value="1"/>
</dbReference>
<gene>
    <name evidence="2" type="ORF">HC176_09230</name>
</gene>
<dbReference type="RefSeq" id="WP_167917910.1">
    <property type="nucleotide sequence ID" value="NZ_JAAVJS010000011.1"/>
</dbReference>
<dbReference type="Gene3D" id="3.30.70.100">
    <property type="match status" value="1"/>
</dbReference>
<proteinExistence type="predicted"/>
<dbReference type="SUPFAM" id="SSF55008">
    <property type="entry name" value="HMA, heavy metal-associated domain"/>
    <property type="match status" value="1"/>
</dbReference>
<reference evidence="2 3" key="1">
    <citation type="submission" date="2020-03" db="EMBL/GenBank/DDBJ databases">
        <title>Tamlana sp. nov, isolated from XXX.</title>
        <authorList>
            <person name="Cao W.R."/>
        </authorList>
    </citation>
    <scope>NUCLEOTIDE SEQUENCE [LARGE SCALE GENOMIC DNA]</scope>
    <source>
        <strain evidence="2 3">HST1-43</strain>
    </source>
</reference>
<organism evidence="2 3">
    <name type="scientific">Tamlana crocina</name>
    <dbReference type="NCBI Taxonomy" id="393006"/>
    <lineage>
        <taxon>Bacteria</taxon>
        <taxon>Pseudomonadati</taxon>
        <taxon>Bacteroidota</taxon>
        <taxon>Flavobacteriia</taxon>
        <taxon>Flavobacteriales</taxon>
        <taxon>Flavobacteriaceae</taxon>
        <taxon>Tamlana</taxon>
    </lineage>
</organism>